<feature type="transmembrane region" description="Helical" evidence="1">
    <location>
        <begin position="79"/>
        <end position="99"/>
    </location>
</feature>
<accession>A0A0V8J071</accession>
<evidence type="ECO:0000313" key="2">
    <source>
        <dbReference type="EMBL" id="KSU80367.1"/>
    </source>
</evidence>
<keyword evidence="3" id="KW-1185">Reference proteome</keyword>
<feature type="transmembrane region" description="Helical" evidence="1">
    <location>
        <begin position="146"/>
        <end position="174"/>
    </location>
</feature>
<name>A0A0V8J071_9BACL</name>
<dbReference type="Pfam" id="PF04854">
    <property type="entry name" value="DUF624"/>
    <property type="match status" value="1"/>
</dbReference>
<dbReference type="RefSeq" id="WP_061975319.1">
    <property type="nucleotide sequence ID" value="NZ_FMAV01000005.1"/>
</dbReference>
<dbReference type="InterPro" id="IPR006938">
    <property type="entry name" value="DUF624"/>
</dbReference>
<keyword evidence="1" id="KW-0812">Transmembrane</keyword>
<dbReference type="EMBL" id="LNQN01000007">
    <property type="protein sequence ID" value="KSU80367.1"/>
    <property type="molecule type" value="Genomic_DNA"/>
</dbReference>
<feature type="transmembrane region" description="Helical" evidence="1">
    <location>
        <begin position="20"/>
        <end position="49"/>
    </location>
</feature>
<feature type="transmembrane region" description="Helical" evidence="1">
    <location>
        <begin position="180"/>
        <end position="200"/>
    </location>
</feature>
<organism evidence="2 3">
    <name type="scientific">Fictibacillus enclensis</name>
    <dbReference type="NCBI Taxonomy" id="1017270"/>
    <lineage>
        <taxon>Bacteria</taxon>
        <taxon>Bacillati</taxon>
        <taxon>Bacillota</taxon>
        <taxon>Bacilli</taxon>
        <taxon>Bacillales</taxon>
        <taxon>Fictibacillaceae</taxon>
        <taxon>Fictibacillus</taxon>
    </lineage>
</organism>
<dbReference type="AlphaFoldDB" id="A0A0V8J071"/>
<evidence type="ECO:0000256" key="1">
    <source>
        <dbReference type="SAM" id="Phobius"/>
    </source>
</evidence>
<keyword evidence="1" id="KW-0472">Membrane</keyword>
<sequence length="211" mass="23600">MDGTAFGGFYMACVWFARFAFLSVLCLLFSLAGLVIGGVFPATAALFAVERSWIRKEESPSLIRQFWREYRTQFVKANLLGYFMVLFGMLLWVNVKLVFPVDYFLVGVLKVLLLGLFFLYVIVLLYLFPVLAHFKGGLLDCVKNALFVGLSSPLMTVFSGMSILVVTYICYVIPGLSVFFYVSGAGFLSMWFSHCAFLRLEGKAKAGGWNG</sequence>
<feature type="transmembrane region" description="Helical" evidence="1">
    <location>
        <begin position="111"/>
        <end position="134"/>
    </location>
</feature>
<gene>
    <name evidence="2" type="ORF">AS030_20765</name>
</gene>
<dbReference type="OrthoDB" id="2182676at2"/>
<protein>
    <recommendedName>
        <fullName evidence="4">DUF624 domain-containing protein</fullName>
    </recommendedName>
</protein>
<reference evidence="2 3" key="1">
    <citation type="journal article" date="2014" name="Antonie Van Leeuwenhoek">
        <title>Fictibacillus enclensis sp. nov., isolated from marine sediment.</title>
        <authorList>
            <person name="Dastager S.G."/>
            <person name="Mawlankar R."/>
            <person name="Srinivasan K."/>
            <person name="Tang S.K."/>
            <person name="Lee J.C."/>
            <person name="Ramana V.V."/>
            <person name="Shouche Y.S."/>
        </authorList>
    </citation>
    <scope>NUCLEOTIDE SEQUENCE [LARGE SCALE GENOMIC DNA]</scope>
    <source>
        <strain evidence="2 3">NIO-1003</strain>
    </source>
</reference>
<evidence type="ECO:0000313" key="3">
    <source>
        <dbReference type="Proteomes" id="UP000054099"/>
    </source>
</evidence>
<comment type="caution">
    <text evidence="2">The sequence shown here is derived from an EMBL/GenBank/DDBJ whole genome shotgun (WGS) entry which is preliminary data.</text>
</comment>
<proteinExistence type="predicted"/>
<keyword evidence="1" id="KW-1133">Transmembrane helix</keyword>
<dbReference type="Proteomes" id="UP000054099">
    <property type="component" value="Unassembled WGS sequence"/>
</dbReference>
<evidence type="ECO:0008006" key="4">
    <source>
        <dbReference type="Google" id="ProtNLM"/>
    </source>
</evidence>